<dbReference type="SUPFAM" id="SSF49785">
    <property type="entry name" value="Galactose-binding domain-like"/>
    <property type="match status" value="1"/>
</dbReference>
<feature type="region of interest" description="Disordered" evidence="3">
    <location>
        <begin position="261"/>
        <end position="280"/>
    </location>
</feature>
<dbReference type="GO" id="GO:0016787">
    <property type="term" value="F:hydrolase activity"/>
    <property type="evidence" value="ECO:0007669"/>
    <property type="project" value="UniProtKB-KW"/>
</dbReference>
<dbReference type="RefSeq" id="WP_136079096.1">
    <property type="nucleotide sequence ID" value="NZ_CAAHFG010000001.1"/>
</dbReference>
<dbReference type="InterPro" id="IPR008979">
    <property type="entry name" value="Galactose-bd-like_sf"/>
</dbReference>
<keyword evidence="1 4" id="KW-0732">Signal</keyword>
<organism evidence="5 6">
    <name type="scientific">Pontiella desulfatans</name>
    <dbReference type="NCBI Taxonomy" id="2750659"/>
    <lineage>
        <taxon>Bacteria</taxon>
        <taxon>Pseudomonadati</taxon>
        <taxon>Kiritimatiellota</taxon>
        <taxon>Kiritimatiellia</taxon>
        <taxon>Kiritimatiellales</taxon>
        <taxon>Pontiellaceae</taxon>
        <taxon>Pontiella</taxon>
    </lineage>
</organism>
<proteinExistence type="predicted"/>
<accession>A0A6C2U0N9</accession>
<evidence type="ECO:0000313" key="6">
    <source>
        <dbReference type="Proteomes" id="UP000366872"/>
    </source>
</evidence>
<evidence type="ECO:0000256" key="1">
    <source>
        <dbReference type="ARBA" id="ARBA00022729"/>
    </source>
</evidence>
<feature type="compositionally biased region" description="Basic residues" evidence="3">
    <location>
        <begin position="264"/>
        <end position="274"/>
    </location>
</feature>
<dbReference type="EMBL" id="CAAHFG010000001">
    <property type="protein sequence ID" value="VGO13528.1"/>
    <property type="molecule type" value="Genomic_DNA"/>
</dbReference>
<keyword evidence="6" id="KW-1185">Reference proteome</keyword>
<reference evidence="5 6" key="1">
    <citation type="submission" date="2019-04" db="EMBL/GenBank/DDBJ databases">
        <authorList>
            <person name="Van Vliet M D."/>
        </authorList>
    </citation>
    <scope>NUCLEOTIDE SEQUENCE [LARGE SCALE GENOMIC DNA]</scope>
    <source>
        <strain evidence="5 6">F1</strain>
    </source>
</reference>
<gene>
    <name evidence="5" type="ORF">PDESU_02085</name>
</gene>
<dbReference type="Gene3D" id="2.60.120.260">
    <property type="entry name" value="Galactose-binding domain-like"/>
    <property type="match status" value="1"/>
</dbReference>
<name>A0A6C2U0N9_PONDE</name>
<keyword evidence="2" id="KW-0378">Hydrolase</keyword>
<evidence type="ECO:0000256" key="4">
    <source>
        <dbReference type="SAM" id="SignalP"/>
    </source>
</evidence>
<dbReference type="Pfam" id="PF17132">
    <property type="entry name" value="Glyco_hydro_106"/>
    <property type="match status" value="1"/>
</dbReference>
<dbReference type="PANTHER" id="PTHR43817">
    <property type="entry name" value="GLYCOSYL HYDROLASE"/>
    <property type="match status" value="1"/>
</dbReference>
<evidence type="ECO:0000256" key="3">
    <source>
        <dbReference type="SAM" id="MobiDB-lite"/>
    </source>
</evidence>
<dbReference type="Proteomes" id="UP000366872">
    <property type="component" value="Unassembled WGS sequence"/>
</dbReference>
<dbReference type="PANTHER" id="PTHR43817:SF1">
    <property type="entry name" value="HYDROLASE, FAMILY 43, PUTATIVE (AFU_ORTHOLOGUE AFUA_3G01660)-RELATED"/>
    <property type="match status" value="1"/>
</dbReference>
<dbReference type="NCBIfam" id="NF045579">
    <property type="entry name" value="rhamnoside_JR"/>
    <property type="match status" value="1"/>
</dbReference>
<feature type="chain" id="PRO_5025622475" description="Glycosyl hydrolases family 2 sugar binding domain-containing protein" evidence="4">
    <location>
        <begin position="23"/>
        <end position="994"/>
    </location>
</feature>
<sequence>MSRKWKYVSLLVWSMVVSVSQADPLMETFKSPSEETRPWCYWYWVGGDITAEGITKDLENMAEVGIARAMIGNVDVGVKTNNGQGSPVEVLSPAWRELKMHALREAKRVGVDIYFFNCPGWSQSGGPWIKTEQSMRRVIWSEVNANGGPFKQKVRAKGVPGGGSQDIAVLAVPQLNSVSIEGEPSEKQYIFSHSEPFTARSLSIHGAVKGTLFAFRNGKREAVAQIDVRAGFAKTDFLLKEAQTVSFPDVTAQRFELDYEKPKPAGRKKKKNKPVKAVPPARVSLSSEPKVAQVLNKQMGRMHPTPSPTWDSYIFKDSVEPEDTSVLVGQKEMIDLSDKLDADGVLNCTLPKGEWRIIYFGMITTGAKNHPAAPEAKGLEVDKMSRAHTRHHFNSYVGSLYQQMTSEEKAAFKGITIDSYEVGAQNWTDGFAAEFEKRNGYNPILMLPTFTGTVVDSAKKSDRFLWDLRRTVADMIAECYLGGLRDVANEHGLVLWCEPYGHWGYPGDFTIYGGYADQVGGEFWSKGNLGNIECRATSSVAHTYGKRRTYAEAFTSGLNLQDNPYSFKARGERMFCDGINHFVLHVYLHQPRTGGMPGRNAGFGTAFHRNTPWFNEGQGWINYLQRCHTMLQWGDPANDVLVYIGDFAPQMTGPPNPVPNGYQYDYVGSDAILRKLDVVDGKWVTYDENDPNRISASWKVMTMPNTLKHIRPHIQKRIDELEKKGGRIIRSVPVSAEQLNLPPAVSGESCAIRWLERKLGDQHLFFLSNFEKAGTFSAMFHVKGKHPELFNPVTGEIQKIARFEETASGTKIEIDVKDPADSFFVLFREKATVPSVVNASAPVSDLDLFYNAKNELVAQTGKAGTYTLTMSDGKMHSVAVKADSKSVNIDGWKTASTDNEGFTETRVAEFSLPKNFGKNQRVMLDLGNVEIMAQVTLNGKTFDTLWMPPFALDVTKALKSGRNKIAVRVTSTTEGKPKLGETVQLNTVSRETVK</sequence>
<dbReference type="AlphaFoldDB" id="A0A6C2U0N9"/>
<evidence type="ECO:0008006" key="7">
    <source>
        <dbReference type="Google" id="ProtNLM"/>
    </source>
</evidence>
<feature type="signal peptide" evidence="4">
    <location>
        <begin position="1"/>
        <end position="22"/>
    </location>
</feature>
<protein>
    <recommendedName>
        <fullName evidence="7">Glycosyl hydrolases family 2 sugar binding domain-containing protein</fullName>
    </recommendedName>
</protein>
<evidence type="ECO:0000256" key="2">
    <source>
        <dbReference type="ARBA" id="ARBA00022801"/>
    </source>
</evidence>
<evidence type="ECO:0000313" key="5">
    <source>
        <dbReference type="EMBL" id="VGO13528.1"/>
    </source>
</evidence>